<evidence type="ECO:0000259" key="6">
    <source>
        <dbReference type="Pfam" id="PF07715"/>
    </source>
</evidence>
<dbReference type="InterPro" id="IPR036942">
    <property type="entry name" value="Beta-barrel_TonB_sf"/>
</dbReference>
<dbReference type="AlphaFoldDB" id="A0A6M0CJJ8"/>
<dbReference type="EMBL" id="JAABOQ010000001">
    <property type="protein sequence ID" value="NER16154.1"/>
    <property type="molecule type" value="Genomic_DNA"/>
</dbReference>
<evidence type="ECO:0000313" key="8">
    <source>
        <dbReference type="Proteomes" id="UP000474296"/>
    </source>
</evidence>
<dbReference type="Gene3D" id="2.170.130.10">
    <property type="entry name" value="TonB-dependent receptor, plug domain"/>
    <property type="match status" value="1"/>
</dbReference>
<dbReference type="Gene3D" id="2.40.170.20">
    <property type="entry name" value="TonB-dependent receptor, beta-barrel domain"/>
    <property type="match status" value="1"/>
</dbReference>
<comment type="caution">
    <text evidence="7">The sequence shown here is derived from an EMBL/GenBank/DDBJ whole genome shotgun (WGS) entry which is preliminary data.</text>
</comment>
<evidence type="ECO:0000256" key="4">
    <source>
        <dbReference type="RuleBase" id="RU003357"/>
    </source>
</evidence>
<keyword evidence="4" id="KW-0798">TonB box</keyword>
<dbReference type="InterPro" id="IPR008969">
    <property type="entry name" value="CarboxyPept-like_regulatory"/>
</dbReference>
<dbReference type="GO" id="GO:0009279">
    <property type="term" value="C:cell outer membrane"/>
    <property type="evidence" value="ECO:0007669"/>
    <property type="project" value="UniProtKB-SubCell"/>
</dbReference>
<dbReference type="Pfam" id="PF00593">
    <property type="entry name" value="TonB_dep_Rec_b-barrel"/>
    <property type="match status" value="1"/>
</dbReference>
<keyword evidence="2 4" id="KW-0472">Membrane</keyword>
<evidence type="ECO:0000256" key="2">
    <source>
        <dbReference type="ARBA" id="ARBA00023136"/>
    </source>
</evidence>
<dbReference type="Pfam" id="PF13715">
    <property type="entry name" value="CarbopepD_reg_2"/>
    <property type="match status" value="1"/>
</dbReference>
<sequence>MQKIISRSWHLLILLFLLHNFQVSFSQDLKQNNKLLLVEVLPQIEQQFSVTFTYVDETLDNVYVRAFDVKKTYLSKLLQNISSQTQLVFNELTKGNYAISENPELTVCATIIDAENDDRIFGATIVVVNKSQGALSIEDGSFKLSEIKRTDSLEVRYLGYKSVGVYAKDLLDLTNCPLIKLERKYETLNEVVLTEFLTVGIQKQKDGVISMSPDDFGILPGLAEPDVLQTIQALPGVKSIDETISDINIRGGTNDQNLVLWDDIRMFQLGHFFGLISAFNPYVTNNIAVIKNGTNAQYGDGVSSVIKMETDNDVKEEFSGGGGINFIGADAYANLPIREGLSAQVSARRSATDFLRSPTYDQYFTRAFQDSKITDLTTNEDVEDIEGEETFFFYDLSAKILYDLDDKHSFRASFINIANKLTYVERAEVTGNPFDEEKESSLDQKSLAFGGNWTAKWTDRLTTTLSGYYTNYDLDALNFTLFSDQRLLQLNEVLETGTKLVATYDLQGERVYLSGGYHFSEIGVTNITDINIPSFNETRKDVLRNHAVFGEYNFSSETGDLAARLGLRANYFSNFEKLVIEPRLNVVYKFSPEITGELRAEMKSQTATQEIDLQDNFLGVEKRRWELSNDGSRPITQSKQASTEFSYNKNNWLVSLSAFYKDVTGITTSNQGFQNQNQFARFEGGYSLSGVEFLLNKKAANFSAWLGYSYNVNNYEFTDLDPGEFRNNLDVRHAVTVAATYTWQKIRFALGTNWRTGRPYTLPLPGNEINESGLINTINYDVPNGANLDDYWRTDFSANYKFNVNDRLRATVGAALLNIFDRRNTLNIYYRLDTPQSDNVQEVEQKSLGITPNVSFRLNF</sequence>
<keyword evidence="3" id="KW-0998">Cell outer membrane</keyword>
<comment type="subcellular location">
    <subcellularLocation>
        <location evidence="1 4">Cell outer membrane</location>
    </subcellularLocation>
</comment>
<dbReference type="Pfam" id="PF07715">
    <property type="entry name" value="Plug"/>
    <property type="match status" value="1"/>
</dbReference>
<feature type="domain" description="TonB-dependent receptor-like beta-barrel" evidence="5">
    <location>
        <begin position="431"/>
        <end position="813"/>
    </location>
</feature>
<comment type="similarity">
    <text evidence="4">Belongs to the TonB-dependent receptor family.</text>
</comment>
<evidence type="ECO:0000313" key="7">
    <source>
        <dbReference type="EMBL" id="NER16154.1"/>
    </source>
</evidence>
<protein>
    <submittedName>
        <fullName evidence="7">TonB-dependent receptor plug domain-containing protein</fullName>
    </submittedName>
</protein>
<dbReference type="SUPFAM" id="SSF49464">
    <property type="entry name" value="Carboxypeptidase regulatory domain-like"/>
    <property type="match status" value="1"/>
</dbReference>
<dbReference type="Proteomes" id="UP000474296">
    <property type="component" value="Unassembled WGS sequence"/>
</dbReference>
<keyword evidence="8" id="KW-1185">Reference proteome</keyword>
<dbReference type="InterPro" id="IPR012910">
    <property type="entry name" value="Plug_dom"/>
</dbReference>
<evidence type="ECO:0000256" key="1">
    <source>
        <dbReference type="ARBA" id="ARBA00004442"/>
    </source>
</evidence>
<reference evidence="7 8" key="1">
    <citation type="submission" date="2020-01" db="EMBL/GenBank/DDBJ databases">
        <title>Spongiivirga citrea KCTC 32990T.</title>
        <authorList>
            <person name="Wang G."/>
        </authorList>
    </citation>
    <scope>NUCLEOTIDE SEQUENCE [LARGE SCALE GENOMIC DNA]</scope>
    <source>
        <strain evidence="7 8">KCTC 32990</strain>
    </source>
</reference>
<proteinExistence type="inferred from homology"/>
<dbReference type="InterPro" id="IPR000531">
    <property type="entry name" value="Beta-barrel_TonB"/>
</dbReference>
<gene>
    <name evidence="7" type="ORF">GWK10_02975</name>
</gene>
<keyword evidence="7" id="KW-0675">Receptor</keyword>
<organism evidence="7 8">
    <name type="scientific">Spongiivirga citrea</name>
    <dbReference type="NCBI Taxonomy" id="1481457"/>
    <lineage>
        <taxon>Bacteria</taxon>
        <taxon>Pseudomonadati</taxon>
        <taxon>Bacteroidota</taxon>
        <taxon>Flavobacteriia</taxon>
        <taxon>Flavobacteriales</taxon>
        <taxon>Flavobacteriaceae</taxon>
        <taxon>Spongiivirga</taxon>
    </lineage>
</organism>
<dbReference type="RefSeq" id="WP_164029404.1">
    <property type="nucleotide sequence ID" value="NZ_JAABOQ010000001.1"/>
</dbReference>
<name>A0A6M0CJJ8_9FLAO</name>
<dbReference type="InterPro" id="IPR037066">
    <property type="entry name" value="Plug_dom_sf"/>
</dbReference>
<dbReference type="SUPFAM" id="SSF56935">
    <property type="entry name" value="Porins"/>
    <property type="match status" value="1"/>
</dbReference>
<evidence type="ECO:0000259" key="5">
    <source>
        <dbReference type="Pfam" id="PF00593"/>
    </source>
</evidence>
<accession>A0A6M0CJJ8</accession>
<feature type="domain" description="TonB-dependent receptor plug" evidence="6">
    <location>
        <begin position="226"/>
        <end position="301"/>
    </location>
</feature>
<evidence type="ECO:0000256" key="3">
    <source>
        <dbReference type="ARBA" id="ARBA00023237"/>
    </source>
</evidence>